<dbReference type="AlphaFoldDB" id="A0A8T9QC67"/>
<dbReference type="GO" id="GO:0005524">
    <property type="term" value="F:ATP binding"/>
    <property type="evidence" value="ECO:0007669"/>
    <property type="project" value="UniProtKB-KW"/>
</dbReference>
<evidence type="ECO:0000313" key="3">
    <source>
        <dbReference type="EMBL" id="UOQ73951.1"/>
    </source>
</evidence>
<gene>
    <name evidence="3" type="ORF">MUN79_08650</name>
</gene>
<evidence type="ECO:0000313" key="4">
    <source>
        <dbReference type="Proteomes" id="UP000831796"/>
    </source>
</evidence>
<dbReference type="InterPro" id="IPR003593">
    <property type="entry name" value="AAA+_ATPase"/>
</dbReference>
<comment type="similarity">
    <text evidence="1">Belongs to the AAA ATPase family. BCS1 subfamily.</text>
</comment>
<dbReference type="PANTHER" id="PTHR23070">
    <property type="entry name" value="BCS1 AAA-TYPE ATPASE"/>
    <property type="match status" value="1"/>
</dbReference>
<evidence type="ECO:0000256" key="1">
    <source>
        <dbReference type="ARBA" id="ARBA00007448"/>
    </source>
</evidence>
<dbReference type="InterPro" id="IPR050747">
    <property type="entry name" value="Mitochondrial_chaperone_BCS1"/>
</dbReference>
<organism evidence="3 4">
    <name type="scientific">Hymenobacter cellulosilyticus</name>
    <dbReference type="NCBI Taxonomy" id="2932248"/>
    <lineage>
        <taxon>Bacteria</taxon>
        <taxon>Pseudomonadati</taxon>
        <taxon>Bacteroidota</taxon>
        <taxon>Cytophagia</taxon>
        <taxon>Cytophagales</taxon>
        <taxon>Hymenobacteraceae</taxon>
        <taxon>Hymenobacter</taxon>
    </lineage>
</organism>
<accession>A0A8T9QC67</accession>
<sequence length="369" mass="40733">MPQPLPSPTIPSPDLTSMFERDSYFQPTAWFYGAFGRLPQQLSYQLSSAAARQLVLGELAQQLDMEAATVARLMYMEKVGQEPEIGLLAVLLAPHLLLLFRGYGLYGDRGAHLYYSPQADPEALARVQALLLAQLEAGQQERQRIHVLRLAYNDLEFTPLDIRVPELNLSTHYNDDLLPTHETIVQRLQQPQDKGIVILHGPPGTGKTSYIRHLCGLTDKPKLFIPPSLAARIADPEFINLLHDNTNSILIIEDAESLLMKRDAAGGTPSAVSNLLNLSDGLLADGFHIQIICTFNTDLTRIDSALLRKGRLIAAYHFQPLQQEKAQALASSLGQAEPVTEPMALADIFNRDTPSFEAVPAPGRIGFSR</sequence>
<dbReference type="KEGG" id="hcu:MUN79_08650"/>
<dbReference type="SMART" id="SM00382">
    <property type="entry name" value="AAA"/>
    <property type="match status" value="1"/>
</dbReference>
<proteinExistence type="inferred from homology"/>
<dbReference type="SUPFAM" id="SSF52540">
    <property type="entry name" value="P-loop containing nucleoside triphosphate hydrolases"/>
    <property type="match status" value="1"/>
</dbReference>
<keyword evidence="3" id="KW-0067">ATP-binding</keyword>
<dbReference type="InterPro" id="IPR003959">
    <property type="entry name" value="ATPase_AAA_core"/>
</dbReference>
<name>A0A8T9QC67_9BACT</name>
<dbReference type="Gene3D" id="3.40.50.300">
    <property type="entry name" value="P-loop containing nucleotide triphosphate hydrolases"/>
    <property type="match status" value="1"/>
</dbReference>
<evidence type="ECO:0000259" key="2">
    <source>
        <dbReference type="SMART" id="SM00382"/>
    </source>
</evidence>
<dbReference type="InterPro" id="IPR027417">
    <property type="entry name" value="P-loop_NTPase"/>
</dbReference>
<keyword evidence="4" id="KW-1185">Reference proteome</keyword>
<feature type="domain" description="AAA+ ATPase" evidence="2">
    <location>
        <begin position="193"/>
        <end position="324"/>
    </location>
</feature>
<reference evidence="3" key="1">
    <citation type="submission" date="2022-04" db="EMBL/GenBank/DDBJ databases">
        <title>Hymenobacter sp. isolated from the air.</title>
        <authorList>
            <person name="Won M."/>
            <person name="Lee C.-M."/>
            <person name="Woen H.-Y."/>
            <person name="Kwon S.-W."/>
        </authorList>
    </citation>
    <scope>NUCLEOTIDE SEQUENCE</scope>
    <source>
        <strain evidence="3">5116S-3</strain>
    </source>
</reference>
<dbReference type="Pfam" id="PF00004">
    <property type="entry name" value="AAA"/>
    <property type="match status" value="1"/>
</dbReference>
<keyword evidence="3" id="KW-0547">Nucleotide-binding</keyword>
<dbReference type="EMBL" id="CP095046">
    <property type="protein sequence ID" value="UOQ73951.1"/>
    <property type="molecule type" value="Genomic_DNA"/>
</dbReference>
<protein>
    <submittedName>
        <fullName evidence="3">ATP-binding protein</fullName>
    </submittedName>
</protein>
<dbReference type="GO" id="GO:0016887">
    <property type="term" value="F:ATP hydrolysis activity"/>
    <property type="evidence" value="ECO:0007669"/>
    <property type="project" value="InterPro"/>
</dbReference>
<dbReference type="Proteomes" id="UP000831796">
    <property type="component" value="Chromosome"/>
</dbReference>
<dbReference type="RefSeq" id="WP_244677296.1">
    <property type="nucleotide sequence ID" value="NZ_CP095046.1"/>
</dbReference>